<evidence type="ECO:0000313" key="10">
    <source>
        <dbReference type="Proteomes" id="UP000501466"/>
    </source>
</evidence>
<feature type="transmembrane region" description="Helical" evidence="8">
    <location>
        <begin position="128"/>
        <end position="149"/>
    </location>
</feature>
<evidence type="ECO:0000256" key="2">
    <source>
        <dbReference type="ARBA" id="ARBA00010100"/>
    </source>
</evidence>
<dbReference type="AlphaFoldDB" id="A0A6F8PKM8"/>
<comment type="caution">
    <text evidence="8">Lacks conserved residue(s) required for the propagation of feature annotation.</text>
</comment>
<name>A0A6F8PKM8_9GAMM</name>
<feature type="transmembrane region" description="Helical" evidence="8">
    <location>
        <begin position="6"/>
        <end position="23"/>
    </location>
</feature>
<dbReference type="InterPro" id="IPR003804">
    <property type="entry name" value="Lactate_perm"/>
</dbReference>
<evidence type="ECO:0000256" key="8">
    <source>
        <dbReference type="RuleBase" id="RU365092"/>
    </source>
</evidence>
<evidence type="ECO:0000256" key="5">
    <source>
        <dbReference type="ARBA" id="ARBA00022692"/>
    </source>
</evidence>
<feature type="transmembrane region" description="Helical" evidence="8">
    <location>
        <begin position="377"/>
        <end position="397"/>
    </location>
</feature>
<dbReference type="EMBL" id="AP021888">
    <property type="protein sequence ID" value="BBP42628.1"/>
    <property type="molecule type" value="Genomic_DNA"/>
</dbReference>
<reference evidence="10" key="1">
    <citation type="submission" date="2019-11" db="EMBL/GenBank/DDBJ databases">
        <title>Isolation and characterization of two novel species in the genus Thiomicrorhabdus.</title>
        <authorList>
            <person name="Mochizuki J."/>
            <person name="Kojima H."/>
            <person name="Fukui M."/>
        </authorList>
    </citation>
    <scope>NUCLEOTIDE SEQUENCE [LARGE SCALE GENOMIC DNA]</scope>
    <source>
        <strain evidence="10">AkT22</strain>
    </source>
</reference>
<proteinExistence type="inferred from homology"/>
<feature type="transmembrane region" description="Helical" evidence="8">
    <location>
        <begin position="222"/>
        <end position="242"/>
    </location>
</feature>
<feature type="transmembrane region" description="Helical" evidence="8">
    <location>
        <begin position="459"/>
        <end position="483"/>
    </location>
</feature>
<keyword evidence="4" id="KW-1003">Cell membrane</keyword>
<dbReference type="GO" id="GO:0015295">
    <property type="term" value="F:solute:proton symporter activity"/>
    <property type="evidence" value="ECO:0007669"/>
    <property type="project" value="TreeGrafter"/>
</dbReference>
<dbReference type="GO" id="GO:0015129">
    <property type="term" value="F:lactate transmembrane transporter activity"/>
    <property type="evidence" value="ECO:0007669"/>
    <property type="project" value="UniProtKB-UniRule"/>
</dbReference>
<feature type="transmembrane region" description="Helical" evidence="8">
    <location>
        <begin position="154"/>
        <end position="172"/>
    </location>
</feature>
<feature type="transmembrane region" description="Helical" evidence="8">
    <location>
        <begin position="503"/>
        <end position="528"/>
    </location>
</feature>
<evidence type="ECO:0000256" key="4">
    <source>
        <dbReference type="ARBA" id="ARBA00022475"/>
    </source>
</evidence>
<evidence type="ECO:0000313" key="9">
    <source>
        <dbReference type="EMBL" id="BBP42628.1"/>
    </source>
</evidence>
<comment type="similarity">
    <text evidence="2 8">Belongs to the lactate permease family.</text>
</comment>
<accession>A0A6F8PKM8</accession>
<keyword evidence="3 8" id="KW-0813">Transport</keyword>
<feature type="transmembrane region" description="Helical" evidence="8">
    <location>
        <begin position="30"/>
        <end position="49"/>
    </location>
</feature>
<dbReference type="PANTHER" id="PTHR30003">
    <property type="entry name" value="L-LACTATE PERMEASE"/>
    <property type="match status" value="1"/>
</dbReference>
<protein>
    <recommendedName>
        <fullName evidence="8">L-lactate permease</fullName>
    </recommendedName>
</protein>
<feature type="transmembrane region" description="Helical" evidence="8">
    <location>
        <begin position="248"/>
        <end position="265"/>
    </location>
</feature>
<feature type="transmembrane region" description="Helical" evidence="8">
    <location>
        <begin position="409"/>
        <end position="427"/>
    </location>
</feature>
<feature type="transmembrane region" description="Helical" evidence="8">
    <location>
        <begin position="61"/>
        <end position="81"/>
    </location>
</feature>
<evidence type="ECO:0000256" key="6">
    <source>
        <dbReference type="ARBA" id="ARBA00022989"/>
    </source>
</evidence>
<feature type="transmembrane region" description="Helical" evidence="8">
    <location>
        <begin position="192"/>
        <end position="210"/>
    </location>
</feature>
<feature type="transmembrane region" description="Helical" evidence="8">
    <location>
        <begin position="102"/>
        <end position="122"/>
    </location>
</feature>
<dbReference type="PANTHER" id="PTHR30003:SF0">
    <property type="entry name" value="GLYCOLATE PERMEASE GLCA-RELATED"/>
    <property type="match status" value="1"/>
</dbReference>
<feature type="transmembrane region" description="Helical" evidence="8">
    <location>
        <begin position="540"/>
        <end position="560"/>
    </location>
</feature>
<evidence type="ECO:0000256" key="1">
    <source>
        <dbReference type="ARBA" id="ARBA00004651"/>
    </source>
</evidence>
<sequence>MTLLQLFTASMPVLAVLVLLVVLRLPASRAMGLSLVLVAGLAWQVWGMLPQQIAASVLEGWVIASSILMIVFGAVLLLNTLKASGAVEAIRQGFTHISPDRRVQTVIVGWLFVAFLEGASGFGTPAAIVAPLLLALGFPALAAVVLALIADSAAVSYGAVGTPLVVGIYQGLNGATLAQVQTVAETAAFLDLWVASFLPLLMVMMLTRFFGANRSWREGLGAWKFALLGGFSFTLSALVVVHTLGPEFPAILAGLFGLAVTVLAAKKGWFLPKDTWLFASDYPIKTALGLNESVPGFEADAACKNDTSLGGVGCLLPTPPLQPSLSLLQAWMPYVLVAVVLILTRLDFLPFKSWLLSFSVEFNQLLSTDISTKLTPLYLPSSAFILVAVFTVFYHKVPFKETTLVWRDSLRVLLPTFVALMTAVPMVRVFLNSGINTMGLASMPIELAGLAADIFEHQWVFVAPLVGSLGSFVAGSATFSNMMFAEFQVSAAQAVNLPTHLALALQVLGANAGNMICVVNVVAAASVVHLTGKEGQIIRLTLLPMTFYILATGSIAWLLAQFL</sequence>
<dbReference type="Proteomes" id="UP000501466">
    <property type="component" value="Chromosome"/>
</dbReference>
<dbReference type="RefSeq" id="WP_173290222.1">
    <property type="nucleotide sequence ID" value="NZ_AP021888.1"/>
</dbReference>
<keyword evidence="7 8" id="KW-0472">Membrane</keyword>
<evidence type="ECO:0000256" key="7">
    <source>
        <dbReference type="ARBA" id="ARBA00023136"/>
    </source>
</evidence>
<keyword evidence="8" id="KW-0997">Cell inner membrane</keyword>
<comment type="subcellular location">
    <subcellularLocation>
        <location evidence="8">Cell inner membrane</location>
        <topology evidence="8">Multi-pass membrane protein</topology>
    </subcellularLocation>
    <subcellularLocation>
        <location evidence="1">Cell membrane</location>
        <topology evidence="1">Multi-pass membrane protein</topology>
    </subcellularLocation>
</comment>
<evidence type="ECO:0000256" key="3">
    <source>
        <dbReference type="ARBA" id="ARBA00022448"/>
    </source>
</evidence>
<comment type="function">
    <text evidence="8">Uptake of L-lactate across the membrane. Can also transport D-lactate and glycolate.</text>
</comment>
<keyword evidence="5 8" id="KW-0812">Transmembrane</keyword>
<keyword evidence="10" id="KW-1185">Reference proteome</keyword>
<organism evidence="9 10">
    <name type="scientific">Thiosulfativibrio zosterae</name>
    <dbReference type="NCBI Taxonomy" id="2675053"/>
    <lineage>
        <taxon>Bacteria</taxon>
        <taxon>Pseudomonadati</taxon>
        <taxon>Pseudomonadota</taxon>
        <taxon>Gammaproteobacteria</taxon>
        <taxon>Thiotrichales</taxon>
        <taxon>Piscirickettsiaceae</taxon>
        <taxon>Thiosulfativibrio</taxon>
    </lineage>
</organism>
<dbReference type="Pfam" id="PF02652">
    <property type="entry name" value="Lactate_perm"/>
    <property type="match status" value="1"/>
</dbReference>
<feature type="transmembrane region" description="Helical" evidence="8">
    <location>
        <begin position="334"/>
        <end position="357"/>
    </location>
</feature>
<dbReference type="GO" id="GO:0005886">
    <property type="term" value="C:plasma membrane"/>
    <property type="evidence" value="ECO:0007669"/>
    <property type="project" value="UniProtKB-SubCell"/>
</dbReference>
<dbReference type="KEGG" id="tzo:THMIRHAT_03740"/>
<gene>
    <name evidence="9" type="ORF">THMIRHAT_03740</name>
</gene>
<keyword evidence="6 8" id="KW-1133">Transmembrane helix</keyword>